<dbReference type="Gene3D" id="2.60.120.200">
    <property type="match status" value="1"/>
</dbReference>
<dbReference type="FunFam" id="2.60.120.200:FF:000011">
    <property type="entry name" value="Probable calnexin"/>
    <property type="match status" value="1"/>
</dbReference>
<evidence type="ECO:0000256" key="9">
    <source>
        <dbReference type="PIRSR" id="PIRSR601580-3"/>
    </source>
</evidence>
<comment type="similarity">
    <text evidence="2 10">Belongs to the calreticulin family.</text>
</comment>
<dbReference type="GO" id="GO:0006457">
    <property type="term" value="P:protein folding"/>
    <property type="evidence" value="ECO:0007669"/>
    <property type="project" value="InterPro"/>
</dbReference>
<dbReference type="SUPFAM" id="SSF63887">
    <property type="entry name" value="P-domain of calnexin/calreticulin"/>
    <property type="match status" value="1"/>
</dbReference>
<keyword evidence="9" id="KW-1015">Disulfide bond</keyword>
<evidence type="ECO:0000256" key="11">
    <source>
        <dbReference type="SAM" id="MobiDB-lite"/>
    </source>
</evidence>
<dbReference type="PROSITE" id="PS00803">
    <property type="entry name" value="CALRETICULIN_1"/>
    <property type="match status" value="1"/>
</dbReference>
<keyword evidence="5 10" id="KW-1133">Transmembrane helix</keyword>
<accession>A0AAN8S275</accession>
<comment type="subcellular location">
    <subcellularLocation>
        <location evidence="1">Endoplasmic reticulum membrane</location>
        <topology evidence="1">Single-pass type I membrane protein</topology>
    </subcellularLocation>
</comment>
<dbReference type="GO" id="GO:0036503">
    <property type="term" value="P:ERAD pathway"/>
    <property type="evidence" value="ECO:0007669"/>
    <property type="project" value="TreeGrafter"/>
</dbReference>
<evidence type="ECO:0000256" key="5">
    <source>
        <dbReference type="ARBA" id="ARBA00022989"/>
    </source>
</evidence>
<feature type="region of interest" description="Disordered" evidence="11">
    <location>
        <begin position="266"/>
        <end position="335"/>
    </location>
</feature>
<dbReference type="PANTHER" id="PTHR11073">
    <property type="entry name" value="CALRETICULIN AND CALNEXIN"/>
    <property type="match status" value="1"/>
</dbReference>
<evidence type="ECO:0008006" key="14">
    <source>
        <dbReference type="Google" id="ProtNLM"/>
    </source>
</evidence>
<evidence type="ECO:0000256" key="8">
    <source>
        <dbReference type="ARBA" id="ARBA00053392"/>
    </source>
</evidence>
<organism evidence="12 13">
    <name type="scientific">Polyplax serrata</name>
    <name type="common">Common mouse louse</name>
    <dbReference type="NCBI Taxonomy" id="468196"/>
    <lineage>
        <taxon>Eukaryota</taxon>
        <taxon>Metazoa</taxon>
        <taxon>Ecdysozoa</taxon>
        <taxon>Arthropoda</taxon>
        <taxon>Hexapoda</taxon>
        <taxon>Insecta</taxon>
        <taxon>Pterygota</taxon>
        <taxon>Neoptera</taxon>
        <taxon>Paraneoptera</taxon>
        <taxon>Psocodea</taxon>
        <taxon>Troctomorpha</taxon>
        <taxon>Phthiraptera</taxon>
        <taxon>Anoplura</taxon>
        <taxon>Polyplacidae</taxon>
        <taxon>Polyplax</taxon>
    </lineage>
</organism>
<dbReference type="AlphaFoldDB" id="A0AAN8S275"/>
<feature type="compositionally biased region" description="Basic and acidic residues" evidence="11">
    <location>
        <begin position="511"/>
        <end position="526"/>
    </location>
</feature>
<dbReference type="Pfam" id="PF00262">
    <property type="entry name" value="Calreticulin"/>
    <property type="match status" value="1"/>
</dbReference>
<dbReference type="PROSITE" id="PS00805">
    <property type="entry name" value="CALRETICULIN_REPEAT"/>
    <property type="match status" value="1"/>
</dbReference>
<dbReference type="GO" id="GO:0051082">
    <property type="term" value="F:unfolded protein binding"/>
    <property type="evidence" value="ECO:0007669"/>
    <property type="project" value="InterPro"/>
</dbReference>
<feature type="compositionally biased region" description="Basic and acidic residues" evidence="11">
    <location>
        <begin position="289"/>
        <end position="325"/>
    </location>
</feature>
<dbReference type="FunFam" id="2.10.250.10:FF:000001">
    <property type="entry name" value="Calnexin homolog"/>
    <property type="match status" value="1"/>
</dbReference>
<comment type="caution">
    <text evidence="12">The sequence shown here is derived from an EMBL/GenBank/DDBJ whole genome shotgun (WGS) entry which is preliminary data.</text>
</comment>
<keyword evidence="4 10" id="KW-0256">Endoplasmic reticulum</keyword>
<dbReference type="EMBL" id="JAWJWE010000037">
    <property type="protein sequence ID" value="KAK6626168.1"/>
    <property type="molecule type" value="Genomic_DNA"/>
</dbReference>
<evidence type="ECO:0000256" key="2">
    <source>
        <dbReference type="ARBA" id="ARBA00010983"/>
    </source>
</evidence>
<dbReference type="GO" id="GO:0005509">
    <property type="term" value="F:calcium ion binding"/>
    <property type="evidence" value="ECO:0007669"/>
    <property type="project" value="InterPro"/>
</dbReference>
<evidence type="ECO:0000256" key="1">
    <source>
        <dbReference type="ARBA" id="ARBA00004115"/>
    </source>
</evidence>
<dbReference type="SUPFAM" id="SSF49899">
    <property type="entry name" value="Concanavalin A-like lectins/glucanases"/>
    <property type="match status" value="1"/>
</dbReference>
<keyword evidence="6 10" id="KW-0472">Membrane</keyword>
<dbReference type="InterPro" id="IPR001580">
    <property type="entry name" value="Calret/calnex"/>
</dbReference>
<feature type="transmembrane region" description="Helical" evidence="10">
    <location>
        <begin position="485"/>
        <end position="507"/>
    </location>
</feature>
<dbReference type="InterPro" id="IPR009033">
    <property type="entry name" value="Calreticulin/calnexin_P_dom_sf"/>
</dbReference>
<evidence type="ECO:0000256" key="7">
    <source>
        <dbReference type="ARBA" id="ARBA00023186"/>
    </source>
</evidence>
<dbReference type="PROSITE" id="PS00804">
    <property type="entry name" value="CALRETICULIN_2"/>
    <property type="match status" value="1"/>
</dbReference>
<evidence type="ECO:0000256" key="6">
    <source>
        <dbReference type="ARBA" id="ARBA00023136"/>
    </source>
</evidence>
<gene>
    <name evidence="12" type="ORF">RUM43_006474</name>
</gene>
<proteinExistence type="inferred from homology"/>
<feature type="disulfide bond" evidence="9">
    <location>
        <begin position="162"/>
        <end position="197"/>
    </location>
</feature>
<evidence type="ECO:0000313" key="13">
    <source>
        <dbReference type="Proteomes" id="UP001372834"/>
    </source>
</evidence>
<dbReference type="Gene3D" id="2.10.250.10">
    <property type="entry name" value="Calreticulin/calnexin, P domain"/>
    <property type="match status" value="1"/>
</dbReference>
<keyword evidence="7 10" id="KW-0143">Chaperone</keyword>
<keyword evidence="3 10" id="KW-0812">Transmembrane</keyword>
<comment type="function">
    <text evidence="8">Calcium-binding protein that interacts with newly synthesized monoglucosylated glycoproteins in the endoplasmic reticulum. It may act in assisting protein assembly and/or in the retention within the ER of unassembled protein subunits. It seems to play a major role in the quality control apparatus of the ER by the retention of incorrectly folded proteins. Required for embryogenesis and larval development under heat and ER stress conditions. May be important for germ cell development. Involved in neuronal necrotic cell death.</text>
</comment>
<dbReference type="InterPro" id="IPR018124">
    <property type="entry name" value="Calret/calnex_CS"/>
</dbReference>
<protein>
    <recommendedName>
        <fullName evidence="14">Calnexin</fullName>
    </recommendedName>
</protein>
<dbReference type="PANTHER" id="PTHR11073:SF1">
    <property type="entry name" value="CALNEXIN 14D-RELATED"/>
    <property type="match status" value="1"/>
</dbReference>
<dbReference type="InterPro" id="IPR013320">
    <property type="entry name" value="ConA-like_dom_sf"/>
</dbReference>
<dbReference type="Proteomes" id="UP001372834">
    <property type="component" value="Unassembled WGS sequence"/>
</dbReference>
<reference evidence="12 13" key="1">
    <citation type="submission" date="2023-10" db="EMBL/GenBank/DDBJ databases">
        <title>Genomes of two closely related lineages of the louse Polyplax serrata with different host specificities.</title>
        <authorList>
            <person name="Martinu J."/>
            <person name="Tarabai H."/>
            <person name="Stefka J."/>
            <person name="Hypsa V."/>
        </authorList>
    </citation>
    <scope>NUCLEOTIDE SEQUENCE [LARGE SCALE GENOMIC DNA]</scope>
    <source>
        <strain evidence="12">HR10_N</strain>
    </source>
</reference>
<name>A0AAN8S275_POLSC</name>
<dbReference type="PRINTS" id="PR00626">
    <property type="entry name" value="CALRETICULIN"/>
</dbReference>
<dbReference type="GO" id="GO:0005789">
    <property type="term" value="C:endoplasmic reticulum membrane"/>
    <property type="evidence" value="ECO:0007669"/>
    <property type="project" value="UniProtKB-SubCell"/>
</dbReference>
<feature type="region of interest" description="Disordered" evidence="11">
    <location>
        <begin position="511"/>
        <end position="600"/>
    </location>
</feature>
<evidence type="ECO:0000256" key="4">
    <source>
        <dbReference type="ARBA" id="ARBA00022824"/>
    </source>
</evidence>
<evidence type="ECO:0000313" key="12">
    <source>
        <dbReference type="EMBL" id="KAK6626168.1"/>
    </source>
</evidence>
<sequence>MIFSIKMNAKYKLSLKYALAVIVIFCLIQYVSSDDDGDDIDEDDATVEVEQSETVIDIPYVSPNPSGNFYLAENFDDINGYKRKWILSQAKKNGIDEELAKYDGVWAVEGPLRDGLKSDLGLVLKSKAKHAAIAAKLDKPFQFIDKPLVVQYEVNFQEGQECGGAYLKLLSQSKEALDLKQFHDKTPYTIMFGPDKCGNDLKLHFIFRHRNPKNGSFEEKHCKKPKERLNDAFEDKKPHLYTLVVQPDNTYQIKIDHKVVNEGNLLEDFTPPVNPEPEIDDPNDVKPSNWDEREKIPDPDAQKPEDWDEEQPAKIIDESAKKPDDWLEDEPLMVPDPDAEKPEDWDADMDGEWEAPLVENPQCEGISGCGPWSAPMIDNPAYKGKWKAPMIENPNYQGKWKPRKIANPDYFMDPTPYKMTPIVAVGFELWSMSPSILFDNVLITDSLAVAEDYAARSYDLKRKKIDQDAESLFTRILKYSNERPYLYAVYIVAIGLPVALFFVFCCGNGKEEKSEGKKAADAKKTDAYMPDDQPVPAKSKSQLDIPEDNVYEDETGEGGEEDEEEDEADDASQEEEEQERSESGQGDVPSSLKKRKPLKE</sequence>
<evidence type="ECO:0000256" key="10">
    <source>
        <dbReference type="RuleBase" id="RU362126"/>
    </source>
</evidence>
<evidence type="ECO:0000256" key="3">
    <source>
        <dbReference type="ARBA" id="ARBA00022692"/>
    </source>
</evidence>
<feature type="compositionally biased region" description="Acidic residues" evidence="11">
    <location>
        <begin position="545"/>
        <end position="579"/>
    </location>
</feature>